<dbReference type="EC" id="7.2.2.12" evidence="8"/>
<feature type="transmembrane region" description="Helical" evidence="10">
    <location>
        <begin position="85"/>
        <end position="107"/>
    </location>
</feature>
<feature type="non-terminal residue" evidence="12">
    <location>
        <position position="1"/>
    </location>
</feature>
<dbReference type="SUPFAM" id="SSF81653">
    <property type="entry name" value="Calcium ATPase, transduction domain A"/>
    <property type="match status" value="1"/>
</dbReference>
<evidence type="ECO:0000256" key="3">
    <source>
        <dbReference type="ARBA" id="ARBA00022692"/>
    </source>
</evidence>
<sequence length="473" mass="50500">GEKVPLDGKIIDGTSSLNTIALTGESMPRDLSVGDDVISGCVNLTGVIRVKTTKDFGESTVSKIIELVESADEHKSKSESFITKFAHVYTPIVVIAALLLAVIPPLFSSVGFAESFPAWFHRALIFLVVSCPCALVISVPLTFFGGLGGASRKGILIKGSNYMDTLARVGTVVFDKTGTLTRGEFEVTAVHPDDFNETELLHLAAHVEHFSTHPIGEALRTAFPNEATDGCKITDVEEIAGHGIRANVSGCTVCVGNSKMMDAIGVKWNNCHSIGTIIHVAVDGKYVGHVVINDRLKDDSAQAVKSLKRLGVDHMVMLTGDRKEVAFDVAKKLGLDTCYAELMPADKVRYVEQLLATKTENKTLAFVGDGINDAPVLKRADIGIAMGGLGSDAAIEAADVVLMDDQPSKIATAIRIARRTICIAHENVWFAIGIKIAILVLASIGLGTMWMAVFADVGVTVLAVFNAMRALRI</sequence>
<keyword evidence="4 10" id="KW-0479">Metal-binding</keyword>
<evidence type="ECO:0000256" key="5">
    <source>
        <dbReference type="ARBA" id="ARBA00022967"/>
    </source>
</evidence>
<dbReference type="Pfam" id="PF00122">
    <property type="entry name" value="E1-E2_ATPase"/>
    <property type="match status" value="1"/>
</dbReference>
<evidence type="ECO:0000256" key="9">
    <source>
        <dbReference type="ARBA" id="ARBA00047308"/>
    </source>
</evidence>
<evidence type="ECO:0000256" key="4">
    <source>
        <dbReference type="ARBA" id="ARBA00022723"/>
    </source>
</evidence>
<dbReference type="PRINTS" id="PR00119">
    <property type="entry name" value="CATATPASE"/>
</dbReference>
<evidence type="ECO:0000256" key="7">
    <source>
        <dbReference type="ARBA" id="ARBA00023136"/>
    </source>
</evidence>
<evidence type="ECO:0000313" key="13">
    <source>
        <dbReference type="Proteomes" id="UP000262954"/>
    </source>
</evidence>
<dbReference type="InterPro" id="IPR051014">
    <property type="entry name" value="Cation_Transport_ATPase_IB"/>
</dbReference>
<keyword evidence="3 10" id="KW-0812">Transmembrane</keyword>
<dbReference type="InterPro" id="IPR023299">
    <property type="entry name" value="ATPase_P-typ_cyto_dom_N"/>
</dbReference>
<dbReference type="Pfam" id="PF00702">
    <property type="entry name" value="Hydrolase"/>
    <property type="match status" value="1"/>
</dbReference>
<dbReference type="GO" id="GO:0005524">
    <property type="term" value="F:ATP binding"/>
    <property type="evidence" value="ECO:0007669"/>
    <property type="project" value="UniProtKB-UniRule"/>
</dbReference>
<evidence type="ECO:0000256" key="6">
    <source>
        <dbReference type="ARBA" id="ARBA00022989"/>
    </source>
</evidence>
<dbReference type="Gene3D" id="3.40.50.1000">
    <property type="entry name" value="HAD superfamily/HAD-like"/>
    <property type="match status" value="1"/>
</dbReference>
<dbReference type="GO" id="GO:0005886">
    <property type="term" value="C:plasma membrane"/>
    <property type="evidence" value="ECO:0007669"/>
    <property type="project" value="UniProtKB-SubCell"/>
</dbReference>
<feature type="domain" description="P-type ATPase A" evidence="11">
    <location>
        <begin position="1"/>
        <end position="69"/>
    </location>
</feature>
<dbReference type="InterPro" id="IPR059000">
    <property type="entry name" value="ATPase_P-type_domA"/>
</dbReference>
<protein>
    <recommendedName>
        <fullName evidence="8">P-type Zn(2+) transporter</fullName>
        <ecNumber evidence="8">7.2.2.12</ecNumber>
    </recommendedName>
</protein>
<feature type="transmembrane region" description="Helical" evidence="10">
    <location>
        <begin position="119"/>
        <end position="144"/>
    </location>
</feature>
<proteinExistence type="inferred from homology"/>
<dbReference type="SUPFAM" id="SSF81665">
    <property type="entry name" value="Calcium ATPase, transmembrane domain M"/>
    <property type="match status" value="1"/>
</dbReference>
<dbReference type="InterPro" id="IPR027256">
    <property type="entry name" value="P-typ_ATPase_IB"/>
</dbReference>
<keyword evidence="7 10" id="KW-0472">Membrane</keyword>
<dbReference type="NCBIfam" id="TIGR01494">
    <property type="entry name" value="ATPase_P-type"/>
    <property type="match status" value="1"/>
</dbReference>
<dbReference type="NCBIfam" id="TIGR01525">
    <property type="entry name" value="ATPase-IB_hvy"/>
    <property type="match status" value="1"/>
</dbReference>
<evidence type="ECO:0000256" key="8">
    <source>
        <dbReference type="ARBA" id="ARBA00039097"/>
    </source>
</evidence>
<dbReference type="InterPro" id="IPR036412">
    <property type="entry name" value="HAD-like_sf"/>
</dbReference>
<keyword evidence="10" id="KW-0067">ATP-binding</keyword>
<name>A0A354M2N8_9BACT</name>
<organism evidence="12 13">
    <name type="scientific">Coprobacter fastidiosus</name>
    <dbReference type="NCBI Taxonomy" id="1099853"/>
    <lineage>
        <taxon>Bacteria</taxon>
        <taxon>Pseudomonadati</taxon>
        <taxon>Bacteroidota</taxon>
        <taxon>Bacteroidia</taxon>
        <taxon>Bacteroidales</taxon>
        <taxon>Barnesiellaceae</taxon>
        <taxon>Coprobacter</taxon>
    </lineage>
</organism>
<dbReference type="EMBL" id="DNWC01000093">
    <property type="protein sequence ID" value="HBJ08777.1"/>
    <property type="molecule type" value="Genomic_DNA"/>
</dbReference>
<dbReference type="NCBIfam" id="TIGR01512">
    <property type="entry name" value="ATPase-IB2_Cd"/>
    <property type="match status" value="1"/>
</dbReference>
<dbReference type="InterPro" id="IPR044492">
    <property type="entry name" value="P_typ_ATPase_HD_dom"/>
</dbReference>
<comment type="caution">
    <text evidence="12">The sequence shown here is derived from an EMBL/GenBank/DDBJ whole genome shotgun (WGS) entry which is preliminary data.</text>
</comment>
<dbReference type="InterPro" id="IPR023214">
    <property type="entry name" value="HAD_sf"/>
</dbReference>
<dbReference type="GO" id="GO:0016887">
    <property type="term" value="F:ATP hydrolysis activity"/>
    <property type="evidence" value="ECO:0007669"/>
    <property type="project" value="InterPro"/>
</dbReference>
<comment type="subcellular location">
    <subcellularLocation>
        <location evidence="10">Cell membrane</location>
    </subcellularLocation>
    <subcellularLocation>
        <location evidence="1">Membrane</location>
    </subcellularLocation>
</comment>
<dbReference type="GO" id="GO:0046872">
    <property type="term" value="F:metal ion binding"/>
    <property type="evidence" value="ECO:0007669"/>
    <property type="project" value="UniProtKB-KW"/>
</dbReference>
<dbReference type="Gene3D" id="3.40.1110.10">
    <property type="entry name" value="Calcium-transporting ATPase, cytoplasmic domain N"/>
    <property type="match status" value="1"/>
</dbReference>
<evidence type="ECO:0000313" key="12">
    <source>
        <dbReference type="EMBL" id="HBJ08777.1"/>
    </source>
</evidence>
<feature type="transmembrane region" description="Helical" evidence="10">
    <location>
        <begin position="428"/>
        <end position="446"/>
    </location>
</feature>
<dbReference type="InterPro" id="IPR018303">
    <property type="entry name" value="ATPase_P-typ_P_site"/>
</dbReference>
<dbReference type="AlphaFoldDB" id="A0A354M2N8"/>
<reference evidence="12 13" key="1">
    <citation type="journal article" date="2018" name="Nat. Biotechnol.">
        <title>A standardized bacterial taxonomy based on genome phylogeny substantially revises the tree of life.</title>
        <authorList>
            <person name="Parks D.H."/>
            <person name="Chuvochina M."/>
            <person name="Waite D.W."/>
            <person name="Rinke C."/>
            <person name="Skarshewski A."/>
            <person name="Chaumeil P.A."/>
            <person name="Hugenholtz P."/>
        </authorList>
    </citation>
    <scope>NUCLEOTIDE SEQUENCE [LARGE SCALE GENOMIC DNA]</scope>
    <source>
        <strain evidence="12">UBA11482</strain>
    </source>
</reference>
<keyword evidence="5" id="KW-1278">Translocase</keyword>
<keyword evidence="10" id="KW-0547">Nucleotide-binding</keyword>
<dbReference type="GO" id="GO:0015086">
    <property type="term" value="F:cadmium ion transmembrane transporter activity"/>
    <property type="evidence" value="ECO:0007669"/>
    <property type="project" value="TreeGrafter"/>
</dbReference>
<gene>
    <name evidence="12" type="primary">cadA</name>
    <name evidence="12" type="ORF">DDY73_07195</name>
</gene>
<dbReference type="PANTHER" id="PTHR48085:SF5">
    <property type="entry name" value="CADMIUM_ZINC-TRANSPORTING ATPASE HMA4-RELATED"/>
    <property type="match status" value="1"/>
</dbReference>
<dbReference type="Proteomes" id="UP000262954">
    <property type="component" value="Unassembled WGS sequence"/>
</dbReference>
<evidence type="ECO:0000256" key="10">
    <source>
        <dbReference type="RuleBase" id="RU362081"/>
    </source>
</evidence>
<dbReference type="InterPro" id="IPR023298">
    <property type="entry name" value="ATPase_P-typ_TM_dom_sf"/>
</dbReference>
<dbReference type="InterPro" id="IPR001757">
    <property type="entry name" value="P_typ_ATPase"/>
</dbReference>
<dbReference type="SFLD" id="SFLDF00027">
    <property type="entry name" value="p-type_atpase"/>
    <property type="match status" value="1"/>
</dbReference>
<dbReference type="PANTHER" id="PTHR48085">
    <property type="entry name" value="CADMIUM/ZINC-TRANSPORTING ATPASE HMA2-RELATED"/>
    <property type="match status" value="1"/>
</dbReference>
<evidence type="ECO:0000256" key="1">
    <source>
        <dbReference type="ARBA" id="ARBA00004370"/>
    </source>
</evidence>
<comment type="similarity">
    <text evidence="2 10">Belongs to the cation transport ATPase (P-type) (TC 3.A.3) family. Type IB subfamily.</text>
</comment>
<comment type="catalytic activity">
    <reaction evidence="9">
        <text>Zn(2+)(in) + ATP + H2O = Zn(2+)(out) + ADP + phosphate + H(+)</text>
        <dbReference type="Rhea" id="RHEA:20621"/>
        <dbReference type="ChEBI" id="CHEBI:15377"/>
        <dbReference type="ChEBI" id="CHEBI:15378"/>
        <dbReference type="ChEBI" id="CHEBI:29105"/>
        <dbReference type="ChEBI" id="CHEBI:30616"/>
        <dbReference type="ChEBI" id="CHEBI:43474"/>
        <dbReference type="ChEBI" id="CHEBI:456216"/>
        <dbReference type="EC" id="7.2.2.12"/>
    </reaction>
</comment>
<dbReference type="InterPro" id="IPR008250">
    <property type="entry name" value="ATPase_P-typ_transduc_dom_A_sf"/>
</dbReference>
<dbReference type="Gene3D" id="2.70.150.10">
    <property type="entry name" value="Calcium-transporting ATPase, cytoplasmic transduction domain A"/>
    <property type="match status" value="1"/>
</dbReference>
<comment type="caution">
    <text evidence="10">Lacks conserved residue(s) required for the propagation of feature annotation.</text>
</comment>
<keyword evidence="6 10" id="KW-1133">Transmembrane helix</keyword>
<dbReference type="GO" id="GO:0016463">
    <property type="term" value="F:P-type zinc transporter activity"/>
    <property type="evidence" value="ECO:0007669"/>
    <property type="project" value="UniProtKB-EC"/>
</dbReference>
<dbReference type="PROSITE" id="PS00154">
    <property type="entry name" value="ATPASE_E1_E2"/>
    <property type="match status" value="1"/>
</dbReference>
<dbReference type="SFLD" id="SFLDG00002">
    <property type="entry name" value="C1.7:_P-type_atpase_like"/>
    <property type="match status" value="1"/>
</dbReference>
<keyword evidence="10" id="KW-1003">Cell membrane</keyword>
<dbReference type="SFLD" id="SFLDS00003">
    <property type="entry name" value="Haloacid_Dehalogenase"/>
    <property type="match status" value="1"/>
</dbReference>
<evidence type="ECO:0000259" key="11">
    <source>
        <dbReference type="Pfam" id="PF00122"/>
    </source>
</evidence>
<accession>A0A354M2N8</accession>
<evidence type="ECO:0000256" key="2">
    <source>
        <dbReference type="ARBA" id="ARBA00006024"/>
    </source>
</evidence>
<dbReference type="SUPFAM" id="SSF56784">
    <property type="entry name" value="HAD-like"/>
    <property type="match status" value="1"/>
</dbReference>